<evidence type="ECO:0000256" key="2">
    <source>
        <dbReference type="ARBA" id="ARBA00022737"/>
    </source>
</evidence>
<evidence type="ECO:0000256" key="4">
    <source>
        <dbReference type="ARBA" id="ARBA00023038"/>
    </source>
</evidence>
<dbReference type="Gene3D" id="2.10.110.10">
    <property type="entry name" value="Cysteine Rich Protein"/>
    <property type="match status" value="1"/>
</dbReference>
<accession>E2A0B0</accession>
<dbReference type="SUPFAM" id="SSF57716">
    <property type="entry name" value="Glucocorticoid receptor-like (DNA-binding domain)"/>
    <property type="match status" value="1"/>
</dbReference>
<dbReference type="InterPro" id="IPR050945">
    <property type="entry name" value="LMO_RBTN_TF"/>
</dbReference>
<dbReference type="Pfam" id="PF00412">
    <property type="entry name" value="LIM"/>
    <property type="match status" value="1"/>
</dbReference>
<evidence type="ECO:0000313" key="8">
    <source>
        <dbReference type="Proteomes" id="UP000000311"/>
    </source>
</evidence>
<keyword evidence="4 5" id="KW-0440">LIM domain</keyword>
<dbReference type="InParanoid" id="E2A0B0"/>
<dbReference type="InterPro" id="IPR001781">
    <property type="entry name" value="Znf_LIM"/>
</dbReference>
<feature type="domain" description="LIM zinc-binding" evidence="6">
    <location>
        <begin position="6"/>
        <end position="68"/>
    </location>
</feature>
<dbReference type="OrthoDB" id="6352355at2759"/>
<dbReference type="SMART" id="SM00132">
    <property type="entry name" value="LIM"/>
    <property type="match status" value="1"/>
</dbReference>
<gene>
    <name evidence="7" type="ORF">EAG_02039</name>
</gene>
<dbReference type="PANTHER" id="PTHR45787">
    <property type="entry name" value="LD11652P"/>
    <property type="match status" value="1"/>
</dbReference>
<organism evidence="8">
    <name type="scientific">Camponotus floridanus</name>
    <name type="common">Florida carpenter ant</name>
    <dbReference type="NCBI Taxonomy" id="104421"/>
    <lineage>
        <taxon>Eukaryota</taxon>
        <taxon>Metazoa</taxon>
        <taxon>Ecdysozoa</taxon>
        <taxon>Arthropoda</taxon>
        <taxon>Hexapoda</taxon>
        <taxon>Insecta</taxon>
        <taxon>Pterygota</taxon>
        <taxon>Neoptera</taxon>
        <taxon>Endopterygota</taxon>
        <taxon>Hymenoptera</taxon>
        <taxon>Apocrita</taxon>
        <taxon>Aculeata</taxon>
        <taxon>Formicoidea</taxon>
        <taxon>Formicidae</taxon>
        <taxon>Formicinae</taxon>
        <taxon>Camponotus</taxon>
    </lineage>
</organism>
<dbReference type="AlphaFoldDB" id="E2A0B0"/>
<protein>
    <submittedName>
        <fullName evidence="7">LIM domain transcription factor LMO4.2</fullName>
    </submittedName>
</protein>
<name>E2A0B0_CAMFO</name>
<evidence type="ECO:0000256" key="5">
    <source>
        <dbReference type="PROSITE-ProRule" id="PRU00125"/>
    </source>
</evidence>
<dbReference type="GO" id="GO:0046872">
    <property type="term" value="F:metal ion binding"/>
    <property type="evidence" value="ECO:0007669"/>
    <property type="project" value="UniProtKB-KW"/>
</dbReference>
<dbReference type="EMBL" id="GL435569">
    <property type="protein sequence ID" value="EFN73113.1"/>
    <property type="molecule type" value="Genomic_DNA"/>
</dbReference>
<dbReference type="PROSITE" id="PS00478">
    <property type="entry name" value="LIM_DOMAIN_1"/>
    <property type="match status" value="1"/>
</dbReference>
<evidence type="ECO:0000256" key="3">
    <source>
        <dbReference type="ARBA" id="ARBA00022833"/>
    </source>
</evidence>
<dbReference type="PROSITE" id="PS50023">
    <property type="entry name" value="LIM_DOMAIN_2"/>
    <property type="match status" value="1"/>
</dbReference>
<keyword evidence="2" id="KW-0677">Repeat</keyword>
<dbReference type="PANTHER" id="PTHR45787:SF13">
    <property type="entry name" value="LD11652P"/>
    <property type="match status" value="1"/>
</dbReference>
<keyword evidence="3 5" id="KW-0862">Zinc</keyword>
<reference evidence="7 8" key="1">
    <citation type="journal article" date="2010" name="Science">
        <title>Genomic comparison of the ants Camponotus floridanus and Harpegnathos saltator.</title>
        <authorList>
            <person name="Bonasio R."/>
            <person name="Zhang G."/>
            <person name="Ye C."/>
            <person name="Mutti N.S."/>
            <person name="Fang X."/>
            <person name="Qin N."/>
            <person name="Donahue G."/>
            <person name="Yang P."/>
            <person name="Li Q."/>
            <person name="Li C."/>
            <person name="Zhang P."/>
            <person name="Huang Z."/>
            <person name="Berger S.L."/>
            <person name="Reinberg D."/>
            <person name="Wang J."/>
            <person name="Liebig J."/>
        </authorList>
    </citation>
    <scope>NUCLEOTIDE SEQUENCE [LARGE SCALE GENOMIC DNA]</scope>
    <source>
        <strain evidence="8">C129</strain>
    </source>
</reference>
<evidence type="ECO:0000256" key="1">
    <source>
        <dbReference type="ARBA" id="ARBA00022723"/>
    </source>
</evidence>
<dbReference type="STRING" id="104421.E2A0B0"/>
<sequence>MFGSGGVCASCGNAIPANELVMRAGESVFHLKCFNCNKCGGQLVSGDRYYLLSGSPVCESDWHKIVKSGVTAAAAAAAGNSGAPVRKVWRPSNRTCRRPAIRIGRPGPRIPAIKAAASQQNRIPKDIAMKKKPTLCVASPGFPGESQE</sequence>
<keyword evidence="8" id="KW-1185">Reference proteome</keyword>
<dbReference type="Proteomes" id="UP000000311">
    <property type="component" value="Unassembled WGS sequence"/>
</dbReference>
<evidence type="ECO:0000259" key="6">
    <source>
        <dbReference type="PROSITE" id="PS50023"/>
    </source>
</evidence>
<evidence type="ECO:0000313" key="7">
    <source>
        <dbReference type="EMBL" id="EFN73113.1"/>
    </source>
</evidence>
<proteinExistence type="predicted"/>
<keyword evidence="1 5" id="KW-0479">Metal-binding</keyword>